<keyword evidence="2" id="KW-1185">Reference proteome</keyword>
<dbReference type="Proteomes" id="UP000317371">
    <property type="component" value="Unassembled WGS sequence"/>
</dbReference>
<dbReference type="AlphaFoldDB" id="A0A540VJM2"/>
<dbReference type="OrthoDB" id="6120799at2"/>
<protein>
    <submittedName>
        <fullName evidence="1">Uncharacterized protein</fullName>
    </submittedName>
</protein>
<accession>A0A540VJM2</accession>
<dbReference type="Pfam" id="PF14595">
    <property type="entry name" value="Thioredoxin_9"/>
    <property type="match status" value="1"/>
</dbReference>
<dbReference type="InParanoid" id="A0A540VJM2"/>
<name>A0A540VJM2_9CHLR</name>
<comment type="caution">
    <text evidence="1">The sequence shown here is derived from an EMBL/GenBank/DDBJ whole genome shotgun (WGS) entry which is preliminary data.</text>
</comment>
<evidence type="ECO:0000313" key="1">
    <source>
        <dbReference type="EMBL" id="TQE96970.1"/>
    </source>
</evidence>
<evidence type="ECO:0000313" key="2">
    <source>
        <dbReference type="Proteomes" id="UP000317371"/>
    </source>
</evidence>
<dbReference type="EMBL" id="VIGC01000005">
    <property type="protein sequence ID" value="TQE96970.1"/>
    <property type="molecule type" value="Genomic_DNA"/>
</dbReference>
<reference evidence="1 2" key="1">
    <citation type="submission" date="2019-06" db="EMBL/GenBank/DDBJ databases">
        <title>Genome sequence of Litorilinea aerophila BAA-2444.</title>
        <authorList>
            <person name="Maclea K.S."/>
            <person name="Maurais E.G."/>
            <person name="Iannazzi L.C."/>
        </authorList>
    </citation>
    <scope>NUCLEOTIDE SEQUENCE [LARGE SCALE GENOMIC DNA]</scope>
    <source>
        <strain evidence="1 2">ATCC BAA-2444</strain>
    </source>
</reference>
<proteinExistence type="predicted"/>
<organism evidence="1 2">
    <name type="scientific">Litorilinea aerophila</name>
    <dbReference type="NCBI Taxonomy" id="1204385"/>
    <lineage>
        <taxon>Bacteria</taxon>
        <taxon>Bacillati</taxon>
        <taxon>Chloroflexota</taxon>
        <taxon>Caldilineae</taxon>
        <taxon>Caldilineales</taxon>
        <taxon>Caldilineaceae</taxon>
        <taxon>Litorilinea</taxon>
    </lineage>
</organism>
<sequence>MPPWGGVFHPAVPNVYPIQGRSNPGPELSRNGELMPVGEDQASGVTALPLRGEALAFTMALTPAEYLSQDTCAGRAIHSRLQEVRLLPEDQHFFNAYPDVLHWIALVSEDTPDTAIVLPIWMRLAQCSPRIDLRIWRDTDDLSLLAPLVDDLDLTEDLADVELPLLLLFDEEWQYQDRWGPHPQAAEPYLEAWLERHPEYETLAEDESAEAQDAYGHLLDCLTWEMRVWYNSGLNHACVAEIRSLLESWQSTAEEEGEDGTAEDPSG</sequence>
<gene>
    <name evidence="1" type="ORF">FKZ61_04845</name>
</gene>